<evidence type="ECO:0000313" key="1">
    <source>
        <dbReference type="EMBL" id="SDX36559.1"/>
    </source>
</evidence>
<accession>A0A1H3B675</accession>
<reference evidence="2" key="1">
    <citation type="submission" date="2016-10" db="EMBL/GenBank/DDBJ databases">
        <authorList>
            <person name="Varghese N."/>
            <person name="Submissions S."/>
        </authorList>
    </citation>
    <scope>NUCLEOTIDE SEQUENCE [LARGE SCALE GENOMIC DNA]</scope>
    <source>
        <strain evidence="2">DSM 15718</strain>
    </source>
</reference>
<organism evidence="1 2">
    <name type="scientific">Flavobacterium degerlachei</name>
    <dbReference type="NCBI Taxonomy" id="229203"/>
    <lineage>
        <taxon>Bacteria</taxon>
        <taxon>Pseudomonadati</taxon>
        <taxon>Bacteroidota</taxon>
        <taxon>Flavobacteriia</taxon>
        <taxon>Flavobacteriales</taxon>
        <taxon>Flavobacteriaceae</taxon>
        <taxon>Flavobacterium</taxon>
    </lineage>
</organism>
<protein>
    <submittedName>
        <fullName evidence="1">Uncharacterized protein</fullName>
    </submittedName>
</protein>
<dbReference type="Proteomes" id="UP000198569">
    <property type="component" value="Unassembled WGS sequence"/>
</dbReference>
<gene>
    <name evidence="1" type="ORF">SAMN05444338_109147</name>
</gene>
<keyword evidence="2" id="KW-1185">Reference proteome</keyword>
<dbReference type="OrthoDB" id="1367698at2"/>
<name>A0A1H3B675_9FLAO</name>
<dbReference type="AlphaFoldDB" id="A0A1H3B675"/>
<proteinExistence type="predicted"/>
<dbReference type="STRING" id="229203.SAMN05444338_109147"/>
<dbReference type="RefSeq" id="WP_091432941.1">
    <property type="nucleotide sequence ID" value="NZ_FNMV01000009.1"/>
</dbReference>
<sequence>MQNNSNSEYVTANITLAANTTIATDKVFIPDGKIVAIAAIVAGNPENRIVNLSILDNGNEVIKPADIRFSTKTSGGSFRESMRPVNFSGGRNFETKLVTNAASATENITVQVLFLIEKTQY</sequence>
<dbReference type="EMBL" id="FNMV01000009">
    <property type="protein sequence ID" value="SDX36559.1"/>
    <property type="molecule type" value="Genomic_DNA"/>
</dbReference>
<evidence type="ECO:0000313" key="2">
    <source>
        <dbReference type="Proteomes" id="UP000198569"/>
    </source>
</evidence>